<evidence type="ECO:0000313" key="1">
    <source>
        <dbReference type="EMBL" id="EJU01880.1"/>
    </source>
</evidence>
<reference evidence="1 2" key="1">
    <citation type="journal article" date="2012" name="Science">
        <title>The Paleozoic origin of enzymatic lignin decomposition reconstructed from 31 fungal genomes.</title>
        <authorList>
            <person name="Floudas D."/>
            <person name="Binder M."/>
            <person name="Riley R."/>
            <person name="Barry K."/>
            <person name="Blanchette R.A."/>
            <person name="Henrissat B."/>
            <person name="Martinez A.T."/>
            <person name="Otillar R."/>
            <person name="Spatafora J.W."/>
            <person name="Yadav J.S."/>
            <person name="Aerts A."/>
            <person name="Benoit I."/>
            <person name="Boyd A."/>
            <person name="Carlson A."/>
            <person name="Copeland A."/>
            <person name="Coutinho P.M."/>
            <person name="de Vries R.P."/>
            <person name="Ferreira P."/>
            <person name="Findley K."/>
            <person name="Foster B."/>
            <person name="Gaskell J."/>
            <person name="Glotzer D."/>
            <person name="Gorecki P."/>
            <person name="Heitman J."/>
            <person name="Hesse C."/>
            <person name="Hori C."/>
            <person name="Igarashi K."/>
            <person name="Jurgens J.A."/>
            <person name="Kallen N."/>
            <person name="Kersten P."/>
            <person name="Kohler A."/>
            <person name="Kuees U."/>
            <person name="Kumar T.K.A."/>
            <person name="Kuo A."/>
            <person name="LaButti K."/>
            <person name="Larrondo L.F."/>
            <person name="Lindquist E."/>
            <person name="Ling A."/>
            <person name="Lombard V."/>
            <person name="Lucas S."/>
            <person name="Lundell T."/>
            <person name="Martin R."/>
            <person name="McLaughlin D.J."/>
            <person name="Morgenstern I."/>
            <person name="Morin E."/>
            <person name="Murat C."/>
            <person name="Nagy L.G."/>
            <person name="Nolan M."/>
            <person name="Ohm R.A."/>
            <person name="Patyshakuliyeva A."/>
            <person name="Rokas A."/>
            <person name="Ruiz-Duenas F.J."/>
            <person name="Sabat G."/>
            <person name="Salamov A."/>
            <person name="Samejima M."/>
            <person name="Schmutz J."/>
            <person name="Slot J.C."/>
            <person name="St John F."/>
            <person name="Stenlid J."/>
            <person name="Sun H."/>
            <person name="Sun S."/>
            <person name="Syed K."/>
            <person name="Tsang A."/>
            <person name="Wiebenga A."/>
            <person name="Young D."/>
            <person name="Pisabarro A."/>
            <person name="Eastwood D.C."/>
            <person name="Martin F."/>
            <person name="Cullen D."/>
            <person name="Grigoriev I.V."/>
            <person name="Hibbett D.S."/>
        </authorList>
    </citation>
    <scope>NUCLEOTIDE SEQUENCE [LARGE SCALE GENOMIC DNA]</scope>
    <source>
        <strain evidence="1 2">DJM-731 SS1</strain>
    </source>
</reference>
<dbReference type="HOGENOM" id="CLU_2359684_0_0_1"/>
<dbReference type="AlphaFoldDB" id="M5G140"/>
<evidence type="ECO:0000313" key="2">
    <source>
        <dbReference type="Proteomes" id="UP000030653"/>
    </source>
</evidence>
<dbReference type="RefSeq" id="XP_040628777.1">
    <property type="nucleotide sequence ID" value="XM_040770179.1"/>
</dbReference>
<sequence>MKVLARFVRWILNGRIAVQTVAQVLLYSAATFPLTNVLCAHEQQPRPSECEISTPLDDVVSMAIIDEDPYTVNGWWHVTTFAMLKAFAYVWLSPLA</sequence>
<gene>
    <name evidence="1" type="ORF">DACRYDRAFT_116308</name>
</gene>
<proteinExistence type="predicted"/>
<dbReference type="Proteomes" id="UP000030653">
    <property type="component" value="Unassembled WGS sequence"/>
</dbReference>
<protein>
    <submittedName>
        <fullName evidence="1">Uncharacterized protein</fullName>
    </submittedName>
</protein>
<dbReference type="EMBL" id="JH795863">
    <property type="protein sequence ID" value="EJU01880.1"/>
    <property type="molecule type" value="Genomic_DNA"/>
</dbReference>
<dbReference type="GeneID" id="63685241"/>
<organism evidence="1 2">
    <name type="scientific">Dacryopinax primogenitus (strain DJM 731)</name>
    <name type="common">Brown rot fungus</name>
    <dbReference type="NCBI Taxonomy" id="1858805"/>
    <lineage>
        <taxon>Eukaryota</taxon>
        <taxon>Fungi</taxon>
        <taxon>Dikarya</taxon>
        <taxon>Basidiomycota</taxon>
        <taxon>Agaricomycotina</taxon>
        <taxon>Dacrymycetes</taxon>
        <taxon>Dacrymycetales</taxon>
        <taxon>Dacrymycetaceae</taxon>
        <taxon>Dacryopinax</taxon>
    </lineage>
</organism>
<name>M5G140_DACPD</name>
<accession>M5G140</accession>
<keyword evidence="2" id="KW-1185">Reference proteome</keyword>